<dbReference type="EMBL" id="BKCJ010001063">
    <property type="protein sequence ID" value="GEU38540.1"/>
    <property type="molecule type" value="Genomic_DNA"/>
</dbReference>
<feature type="compositionally biased region" description="Basic and acidic residues" evidence="1">
    <location>
        <begin position="266"/>
        <end position="275"/>
    </location>
</feature>
<organism evidence="2">
    <name type="scientific">Tanacetum cinerariifolium</name>
    <name type="common">Dalmatian daisy</name>
    <name type="synonym">Chrysanthemum cinerariifolium</name>
    <dbReference type="NCBI Taxonomy" id="118510"/>
    <lineage>
        <taxon>Eukaryota</taxon>
        <taxon>Viridiplantae</taxon>
        <taxon>Streptophyta</taxon>
        <taxon>Embryophyta</taxon>
        <taxon>Tracheophyta</taxon>
        <taxon>Spermatophyta</taxon>
        <taxon>Magnoliopsida</taxon>
        <taxon>eudicotyledons</taxon>
        <taxon>Gunneridae</taxon>
        <taxon>Pentapetalae</taxon>
        <taxon>asterids</taxon>
        <taxon>campanulids</taxon>
        <taxon>Asterales</taxon>
        <taxon>Asteraceae</taxon>
        <taxon>Asteroideae</taxon>
        <taxon>Anthemideae</taxon>
        <taxon>Anthemidinae</taxon>
        <taxon>Tanacetum</taxon>
    </lineage>
</organism>
<evidence type="ECO:0000313" key="2">
    <source>
        <dbReference type="EMBL" id="GEU38540.1"/>
    </source>
</evidence>
<feature type="region of interest" description="Disordered" evidence="1">
    <location>
        <begin position="208"/>
        <end position="305"/>
    </location>
</feature>
<sequence length="682" mass="77912">MDMMIDQQMALDEALVPYASRLRIGRSNFRLLSDISSKESTLQLVYDVLRQTPFFKVSHKDTKKSNEMYYPRFTKVIIHHFMSKDPSIQRRNKVNWHYVRDNQMFTTIKLVSRHQNTQQFGAMLPIKLTNADIRNSEAYKEYYTVATGATPPKTKASIWKTKSSSDTTVTPPLTTAAGTRLFTYANGKQPARTSKAKSLTALSKVLDVPTKESDEEISWKSSDKGDDGDDDEKGSDEQDDDDAQDDYDDQEEGNDDDQDSDEEGEEFIHPEISVHDEEDTRDEETFDPIPKTPKNTDDEGNDVNINLEGRGVQMADVHTTQEFEDSHVTVTPVIPDGQQQSSSVSSQFMTSMLNPTPDAGIKSIFETTSQMDVQPLTSVAPLPLSASTLTPSTVATITIVQLAPTPSTTTPSADDQPITEPSHHPKWFSQQKKPPNPNRDWNKTLLATHRSIQPWISELAKQTDSRSSFNKLMDTPVDFSAFLMNRLKVDTMTPKLLAGPTYELMKGSFKSYGKHALWGISHWGCKRQQFYGFAVNRESARDVYSKHKIIVVTELKIIEWHNYKHLDWITMHRDDDKLYKFKEGDFKRLYIQDIEDMLLLLVQGKLTNLMVEERFAFNVSLRMFTRSIVIQRRIEDLQLDVESYQKKLKLTRPDTDGMLTDVRTALDDRLKGIQMKYLPQTI</sequence>
<comment type="caution">
    <text evidence="2">The sequence shown here is derived from an EMBL/GenBank/DDBJ whole genome shotgun (WGS) entry which is preliminary data.</text>
</comment>
<gene>
    <name evidence="2" type="ORF">Tci_010518</name>
</gene>
<proteinExistence type="predicted"/>
<reference evidence="2" key="1">
    <citation type="journal article" date="2019" name="Sci. Rep.">
        <title>Draft genome of Tanacetum cinerariifolium, the natural source of mosquito coil.</title>
        <authorList>
            <person name="Yamashiro T."/>
            <person name="Shiraishi A."/>
            <person name="Satake H."/>
            <person name="Nakayama K."/>
        </authorList>
    </citation>
    <scope>NUCLEOTIDE SEQUENCE</scope>
</reference>
<feature type="region of interest" description="Disordered" evidence="1">
    <location>
        <begin position="404"/>
        <end position="438"/>
    </location>
</feature>
<dbReference type="AlphaFoldDB" id="A0A6L2JP11"/>
<feature type="compositionally biased region" description="Basic and acidic residues" evidence="1">
    <location>
        <begin position="209"/>
        <end position="225"/>
    </location>
</feature>
<evidence type="ECO:0008006" key="3">
    <source>
        <dbReference type="Google" id="ProtNLM"/>
    </source>
</evidence>
<evidence type="ECO:0000256" key="1">
    <source>
        <dbReference type="SAM" id="MobiDB-lite"/>
    </source>
</evidence>
<feature type="compositionally biased region" description="Acidic residues" evidence="1">
    <location>
        <begin position="226"/>
        <end position="265"/>
    </location>
</feature>
<protein>
    <recommendedName>
        <fullName evidence="3">Retrovirus-related Pol polyprotein from transposon TNT 1-94</fullName>
    </recommendedName>
</protein>
<name>A0A6L2JP11_TANCI</name>
<feature type="compositionally biased region" description="Acidic residues" evidence="1">
    <location>
        <begin position="276"/>
        <end position="286"/>
    </location>
</feature>
<accession>A0A6L2JP11</accession>